<keyword evidence="1" id="KW-0732">Signal</keyword>
<sequence>MLKRTLVAGLLAFSFLPSAYANNFNYNYFEVRTAVSPETTGLELSTYLTDNSHLLARVDSGFNGYYDLAAGIGFNGPVTDFADVFGQFIFHGIRYSDEEDNKDDETKKEMNIGVRLWLTNQIEAEVLAGTNDDNSVFRAGARFHSTDQLTIAAQARNDGTLGPQIVMSVRFQF</sequence>
<evidence type="ECO:0008006" key="4">
    <source>
        <dbReference type="Google" id="ProtNLM"/>
    </source>
</evidence>
<evidence type="ECO:0000313" key="3">
    <source>
        <dbReference type="Proteomes" id="UP001589645"/>
    </source>
</evidence>
<dbReference type="Proteomes" id="UP001589645">
    <property type="component" value="Unassembled WGS sequence"/>
</dbReference>
<proteinExistence type="predicted"/>
<organism evidence="2 3">
    <name type="scientific">Vibrio olivae</name>
    <dbReference type="NCBI Taxonomy" id="1243002"/>
    <lineage>
        <taxon>Bacteria</taxon>
        <taxon>Pseudomonadati</taxon>
        <taxon>Pseudomonadota</taxon>
        <taxon>Gammaproteobacteria</taxon>
        <taxon>Vibrionales</taxon>
        <taxon>Vibrionaceae</taxon>
        <taxon>Vibrio</taxon>
    </lineage>
</organism>
<evidence type="ECO:0000313" key="2">
    <source>
        <dbReference type="EMBL" id="MFB9136805.1"/>
    </source>
</evidence>
<name>A0ABV5HRB5_9VIBR</name>
<keyword evidence="3" id="KW-1185">Reference proteome</keyword>
<reference evidence="2 3" key="1">
    <citation type="submission" date="2024-09" db="EMBL/GenBank/DDBJ databases">
        <authorList>
            <person name="Sun Q."/>
            <person name="Mori K."/>
        </authorList>
    </citation>
    <scope>NUCLEOTIDE SEQUENCE [LARGE SCALE GENOMIC DNA]</scope>
    <source>
        <strain evidence="2 3">CECT 8064</strain>
    </source>
</reference>
<evidence type="ECO:0000256" key="1">
    <source>
        <dbReference type="SAM" id="SignalP"/>
    </source>
</evidence>
<accession>A0ABV5HRB5</accession>
<feature type="chain" id="PRO_5046240331" description="Outer membrane protein beta-barrel domain-containing protein" evidence="1">
    <location>
        <begin position="22"/>
        <end position="173"/>
    </location>
</feature>
<feature type="signal peptide" evidence="1">
    <location>
        <begin position="1"/>
        <end position="21"/>
    </location>
</feature>
<dbReference type="EMBL" id="JBHMEP010000007">
    <property type="protein sequence ID" value="MFB9136805.1"/>
    <property type="molecule type" value="Genomic_DNA"/>
</dbReference>
<protein>
    <recommendedName>
        <fullName evidence="4">Outer membrane protein beta-barrel domain-containing protein</fullName>
    </recommendedName>
</protein>
<dbReference type="RefSeq" id="WP_390195542.1">
    <property type="nucleotide sequence ID" value="NZ_JBHMEP010000007.1"/>
</dbReference>
<gene>
    <name evidence="2" type="ORF">ACFFUV_17695</name>
</gene>
<comment type="caution">
    <text evidence="2">The sequence shown here is derived from an EMBL/GenBank/DDBJ whole genome shotgun (WGS) entry which is preliminary data.</text>
</comment>